<name>A0A9W6KCL7_9ACTN</name>
<evidence type="ECO:0000259" key="1">
    <source>
        <dbReference type="PROSITE" id="PS50995"/>
    </source>
</evidence>
<dbReference type="InterPro" id="IPR036390">
    <property type="entry name" value="WH_DNA-bd_sf"/>
</dbReference>
<comment type="caution">
    <text evidence="2">The sequence shown here is derived from an EMBL/GenBank/DDBJ whole genome shotgun (WGS) entry which is preliminary data.</text>
</comment>
<gene>
    <name evidence="2" type="ORF">GCM10017581_007280</name>
</gene>
<dbReference type="InterPro" id="IPR036388">
    <property type="entry name" value="WH-like_DNA-bd_sf"/>
</dbReference>
<dbReference type="GO" id="GO:0006950">
    <property type="term" value="P:response to stress"/>
    <property type="evidence" value="ECO:0007669"/>
    <property type="project" value="TreeGrafter"/>
</dbReference>
<dbReference type="InterPro" id="IPR039422">
    <property type="entry name" value="MarR/SlyA-like"/>
</dbReference>
<organism evidence="2 3">
    <name type="scientific">Dactylosporangium matsuzakiense</name>
    <dbReference type="NCBI Taxonomy" id="53360"/>
    <lineage>
        <taxon>Bacteria</taxon>
        <taxon>Bacillati</taxon>
        <taxon>Actinomycetota</taxon>
        <taxon>Actinomycetes</taxon>
        <taxon>Micromonosporales</taxon>
        <taxon>Micromonosporaceae</taxon>
        <taxon>Dactylosporangium</taxon>
    </lineage>
</organism>
<protein>
    <recommendedName>
        <fullName evidence="1">HTH marR-type domain-containing protein</fullName>
    </recommendedName>
</protein>
<dbReference type="SMART" id="SM00347">
    <property type="entry name" value="HTH_MARR"/>
    <property type="match status" value="1"/>
</dbReference>
<dbReference type="AlphaFoldDB" id="A0A9W6KCL7"/>
<dbReference type="Pfam" id="PF12802">
    <property type="entry name" value="MarR_2"/>
    <property type="match status" value="1"/>
</dbReference>
<reference evidence="2" key="2">
    <citation type="submission" date="2023-01" db="EMBL/GenBank/DDBJ databases">
        <authorList>
            <person name="Sun Q."/>
            <person name="Evtushenko L."/>
        </authorList>
    </citation>
    <scope>NUCLEOTIDE SEQUENCE</scope>
    <source>
        <strain evidence="2">VKM Ac-1321</strain>
    </source>
</reference>
<dbReference type="PROSITE" id="PS50995">
    <property type="entry name" value="HTH_MARR_2"/>
    <property type="match status" value="1"/>
</dbReference>
<evidence type="ECO:0000313" key="2">
    <source>
        <dbReference type="EMBL" id="GLK98987.1"/>
    </source>
</evidence>
<dbReference type="EMBL" id="BSFP01000002">
    <property type="protein sequence ID" value="GLK98987.1"/>
    <property type="molecule type" value="Genomic_DNA"/>
</dbReference>
<evidence type="ECO:0000313" key="3">
    <source>
        <dbReference type="Proteomes" id="UP001143480"/>
    </source>
</evidence>
<feature type="domain" description="HTH marR-type" evidence="1">
    <location>
        <begin position="4"/>
        <end position="138"/>
    </location>
</feature>
<keyword evidence="3" id="KW-1185">Reference proteome</keyword>
<sequence length="153" mass="16103">MTAEPDLGVLLAAACERIVREILGELAAAGYPHLTPSQSLAVLFIGDGLDTVTQLADRLNMTTQAISKICATLSAEGLLERQPNEGDARSRRLTLTPAGAEAVTRMRAAGAAAEQLWTDLVGPETLTTVRNALAAFAYAPTSPTASPIRIRFS</sequence>
<dbReference type="Proteomes" id="UP001143480">
    <property type="component" value="Unassembled WGS sequence"/>
</dbReference>
<accession>A0A9W6KCL7</accession>
<dbReference type="PANTHER" id="PTHR33164:SF43">
    <property type="entry name" value="HTH-TYPE TRANSCRIPTIONAL REPRESSOR YETL"/>
    <property type="match status" value="1"/>
</dbReference>
<dbReference type="Gene3D" id="1.10.10.10">
    <property type="entry name" value="Winged helix-like DNA-binding domain superfamily/Winged helix DNA-binding domain"/>
    <property type="match status" value="1"/>
</dbReference>
<dbReference type="RefSeq" id="WP_261962196.1">
    <property type="nucleotide sequence ID" value="NZ_BAAAXA010000001.1"/>
</dbReference>
<dbReference type="GO" id="GO:0003700">
    <property type="term" value="F:DNA-binding transcription factor activity"/>
    <property type="evidence" value="ECO:0007669"/>
    <property type="project" value="InterPro"/>
</dbReference>
<proteinExistence type="predicted"/>
<dbReference type="SUPFAM" id="SSF46785">
    <property type="entry name" value="Winged helix' DNA-binding domain"/>
    <property type="match status" value="1"/>
</dbReference>
<reference evidence="2" key="1">
    <citation type="journal article" date="2014" name="Int. J. Syst. Evol. Microbiol.">
        <title>Complete genome sequence of Corynebacterium casei LMG S-19264T (=DSM 44701T), isolated from a smear-ripened cheese.</title>
        <authorList>
            <consortium name="US DOE Joint Genome Institute (JGI-PGF)"/>
            <person name="Walter F."/>
            <person name="Albersmeier A."/>
            <person name="Kalinowski J."/>
            <person name="Ruckert C."/>
        </authorList>
    </citation>
    <scope>NUCLEOTIDE SEQUENCE</scope>
    <source>
        <strain evidence="2">VKM Ac-1321</strain>
    </source>
</reference>
<dbReference type="PANTHER" id="PTHR33164">
    <property type="entry name" value="TRANSCRIPTIONAL REGULATOR, MARR FAMILY"/>
    <property type="match status" value="1"/>
</dbReference>
<dbReference type="InterPro" id="IPR000835">
    <property type="entry name" value="HTH_MarR-typ"/>
</dbReference>